<proteinExistence type="predicted"/>
<organism evidence="1 2">
    <name type="scientific">Diplogelasinospora grovesii</name>
    <dbReference type="NCBI Taxonomy" id="303347"/>
    <lineage>
        <taxon>Eukaryota</taxon>
        <taxon>Fungi</taxon>
        <taxon>Dikarya</taxon>
        <taxon>Ascomycota</taxon>
        <taxon>Pezizomycotina</taxon>
        <taxon>Sordariomycetes</taxon>
        <taxon>Sordariomycetidae</taxon>
        <taxon>Sordariales</taxon>
        <taxon>Diplogelasinosporaceae</taxon>
        <taxon>Diplogelasinospora</taxon>
    </lineage>
</organism>
<evidence type="ECO:0000313" key="2">
    <source>
        <dbReference type="Proteomes" id="UP001303473"/>
    </source>
</evidence>
<dbReference type="InterPro" id="IPR036291">
    <property type="entry name" value="NAD(P)-bd_dom_sf"/>
</dbReference>
<dbReference type="EMBL" id="MU853924">
    <property type="protein sequence ID" value="KAK3935419.1"/>
    <property type="molecule type" value="Genomic_DNA"/>
</dbReference>
<protein>
    <recommendedName>
        <fullName evidence="3">Short-chain dehydrogenase</fullName>
    </recommendedName>
</protein>
<comment type="caution">
    <text evidence="1">The sequence shown here is derived from an EMBL/GenBank/DDBJ whole genome shotgun (WGS) entry which is preliminary data.</text>
</comment>
<dbReference type="SUPFAM" id="SSF51735">
    <property type="entry name" value="NAD(P)-binding Rossmann-fold domains"/>
    <property type="match status" value="1"/>
</dbReference>
<sequence>MRYDGDFLRYALSKLAAVAFMYALNRRLEQDPALSGVTAVAINPGNLTDSRAMQTNTPQSLVWAQRLIVRPLQPLLKLKDPSLRPSAAAAVDLVELATNRAHPNERGCFLYLEKTDSSPVSMDRDKQEKVWAKSLQWAGITNENTTLEL</sequence>
<evidence type="ECO:0008006" key="3">
    <source>
        <dbReference type="Google" id="ProtNLM"/>
    </source>
</evidence>
<dbReference type="Proteomes" id="UP001303473">
    <property type="component" value="Unassembled WGS sequence"/>
</dbReference>
<accession>A0AAN6S005</accession>
<evidence type="ECO:0000313" key="1">
    <source>
        <dbReference type="EMBL" id="KAK3935419.1"/>
    </source>
</evidence>
<dbReference type="Gene3D" id="3.40.50.720">
    <property type="entry name" value="NAD(P)-binding Rossmann-like Domain"/>
    <property type="match status" value="1"/>
</dbReference>
<dbReference type="AlphaFoldDB" id="A0AAN6S005"/>
<gene>
    <name evidence="1" type="ORF">QBC46DRAFT_422630</name>
</gene>
<keyword evidence="2" id="KW-1185">Reference proteome</keyword>
<name>A0AAN6S005_9PEZI</name>
<reference evidence="2" key="1">
    <citation type="journal article" date="2023" name="Mol. Phylogenet. Evol.">
        <title>Genome-scale phylogeny and comparative genomics of the fungal order Sordariales.</title>
        <authorList>
            <person name="Hensen N."/>
            <person name="Bonometti L."/>
            <person name="Westerberg I."/>
            <person name="Brannstrom I.O."/>
            <person name="Guillou S."/>
            <person name="Cros-Aarteil S."/>
            <person name="Calhoun S."/>
            <person name="Haridas S."/>
            <person name="Kuo A."/>
            <person name="Mondo S."/>
            <person name="Pangilinan J."/>
            <person name="Riley R."/>
            <person name="LaButti K."/>
            <person name="Andreopoulos B."/>
            <person name="Lipzen A."/>
            <person name="Chen C."/>
            <person name="Yan M."/>
            <person name="Daum C."/>
            <person name="Ng V."/>
            <person name="Clum A."/>
            <person name="Steindorff A."/>
            <person name="Ohm R.A."/>
            <person name="Martin F."/>
            <person name="Silar P."/>
            <person name="Natvig D.O."/>
            <person name="Lalanne C."/>
            <person name="Gautier V."/>
            <person name="Ament-Velasquez S.L."/>
            <person name="Kruys A."/>
            <person name="Hutchinson M.I."/>
            <person name="Powell A.J."/>
            <person name="Barry K."/>
            <person name="Miller A.N."/>
            <person name="Grigoriev I.V."/>
            <person name="Debuchy R."/>
            <person name="Gladieux P."/>
            <person name="Hiltunen Thoren M."/>
            <person name="Johannesson H."/>
        </authorList>
    </citation>
    <scope>NUCLEOTIDE SEQUENCE [LARGE SCALE GENOMIC DNA]</scope>
    <source>
        <strain evidence="2">CBS 340.73</strain>
    </source>
</reference>